<dbReference type="EMBL" id="NBSK02000004">
    <property type="protein sequence ID" value="KAJ0209520.1"/>
    <property type="molecule type" value="Genomic_DNA"/>
</dbReference>
<feature type="domain" description="RNase H type-1" evidence="2">
    <location>
        <begin position="510"/>
        <end position="639"/>
    </location>
</feature>
<dbReference type="InterPro" id="IPR000477">
    <property type="entry name" value="RT_dom"/>
</dbReference>
<dbReference type="Pfam" id="PF00078">
    <property type="entry name" value="RVT_1"/>
    <property type="match status" value="1"/>
</dbReference>
<sequence length="1093" mass="124254">MHGIMKFDTPKGEATILATPPRELWCYTVMKPTEITKRPKRPRGNPAKGKEVINEGYPDQPVNVGSDLPSHTRRALVDLLKRYKHLFAWTPTDMVGVERKVIEHKLMIKLGVKEVKQKKQVQGGDRNRAINAEVSKPTEVGIVREAMFPTWIANLVMVRKQNGSWRMCIDFSDLNKACPKDCYPLPEIDQKVESLQGFKLKCFLDAYKGYHQILMSKEDEEKTTFYTDHGTFCYTKMPFGLKNAGATYQRLVDSIFAKQIGRNIEVYVDDMVIKSPNEEKMLQDIKETFKTFEVAMMKLNPTKCTFGVEEGQFLGYYVTRQSVQPSPTKVDEFIETLTPNSLRDAQGLNGKLTALSRFILKSADKSMPLFRTLKGCIEKNNFQWTNEAEKALQRIKEALHKLPTLATPIPGETLQVYLSTLGEAISSVLAVEREGEQRPVYFVSRALQGPEINYPTLERLVLALIYAARRLRRYFQAHQIEALADFLLEIPDGGNPAKEKVWVVEEAPTGDGSWTLYTDGASSREGSGVGLILTSPEGEKVTYALRFDFHRSNNEAEYEALLAGLRLAKQMGAKAVTALTDSRLEANQVNGSFEVRDQRMGKYVKMVKQLVGSFGQFTIKQIPRSENKREDTLTKLASTCFDHLSKKVLVEVLRERSIDEQQVNTLTPAGTTWMTPFREYLQRRVLLDDHDKAIKICIKAPSCAMVNGELYKKGFTSPWLKCVDQARGREILQEAHSGQVGAHERARALTGKVLRMGVYWPMIHQDAVEVTKKCWECQSYALVLAKHPAPLSNISSPWPFYQWGIDIVGPFPEASGKLKYMVVAVDYFTKWIEAEPLACISGRHMIKFVWKNIMTRFGTPKVLISDNGLQFAKNPFREWCTAKRISQCFTSVAHPQASGQKEVSNRTIVNGIKKRLGKAKGNWAEEIPMVLWSYRTTPWKSTKETPFSLTYGTEAMLPMEVEVNTLRVTNQDEESNTQDLRINLDILEEKCEESGVCQAAYKHATERYYNQTVKEKAFKVGEYVLRKNEASRAQPQGKLGPTWEGPYRVTEANKNGAYVLETMEGRPIPRTWNARNLKKYFFLRKRKDVTLVS</sequence>
<dbReference type="InterPro" id="IPR043128">
    <property type="entry name" value="Rev_trsase/Diguanyl_cyclase"/>
</dbReference>
<dbReference type="InterPro" id="IPR002156">
    <property type="entry name" value="RNaseH_domain"/>
</dbReference>
<feature type="region of interest" description="Disordered" evidence="1">
    <location>
        <begin position="36"/>
        <end position="66"/>
    </location>
</feature>
<dbReference type="GO" id="GO:0004523">
    <property type="term" value="F:RNA-DNA hybrid ribonuclease activity"/>
    <property type="evidence" value="ECO:0007669"/>
    <property type="project" value="InterPro"/>
</dbReference>
<dbReference type="InterPro" id="IPR036397">
    <property type="entry name" value="RNaseH_sf"/>
</dbReference>
<dbReference type="PANTHER" id="PTHR48475:SF2">
    <property type="entry name" value="RIBONUCLEASE H"/>
    <property type="match status" value="1"/>
</dbReference>
<dbReference type="CDD" id="cd09279">
    <property type="entry name" value="RNase_HI_like"/>
    <property type="match status" value="1"/>
</dbReference>
<dbReference type="PROSITE" id="PS50994">
    <property type="entry name" value="INTEGRASE"/>
    <property type="match status" value="1"/>
</dbReference>
<dbReference type="Gene3D" id="1.10.340.70">
    <property type="match status" value="1"/>
</dbReference>
<evidence type="ECO:0000313" key="4">
    <source>
        <dbReference type="EMBL" id="KAJ0209520.1"/>
    </source>
</evidence>
<dbReference type="SUPFAM" id="SSF56672">
    <property type="entry name" value="DNA/RNA polymerases"/>
    <property type="match status" value="1"/>
</dbReference>
<dbReference type="InterPro" id="IPR012337">
    <property type="entry name" value="RNaseH-like_sf"/>
</dbReference>
<dbReference type="PANTHER" id="PTHR48475">
    <property type="entry name" value="RIBONUCLEASE H"/>
    <property type="match status" value="1"/>
</dbReference>
<dbReference type="PROSITE" id="PS50879">
    <property type="entry name" value="RNASE_H_1"/>
    <property type="match status" value="1"/>
</dbReference>
<accession>A0A9R1VRE9</accession>
<evidence type="ECO:0000256" key="1">
    <source>
        <dbReference type="SAM" id="MobiDB-lite"/>
    </source>
</evidence>
<evidence type="ECO:0000313" key="5">
    <source>
        <dbReference type="Proteomes" id="UP000235145"/>
    </source>
</evidence>
<dbReference type="SUPFAM" id="SSF53098">
    <property type="entry name" value="Ribonuclease H-like"/>
    <property type="match status" value="2"/>
</dbReference>
<dbReference type="Gene3D" id="3.10.10.10">
    <property type="entry name" value="HIV Type 1 Reverse Transcriptase, subunit A, domain 1"/>
    <property type="match status" value="1"/>
</dbReference>
<dbReference type="Pfam" id="PF13456">
    <property type="entry name" value="RVT_3"/>
    <property type="match status" value="1"/>
</dbReference>
<dbReference type="AlphaFoldDB" id="A0A9R1VRE9"/>
<dbReference type="InterPro" id="IPR043502">
    <property type="entry name" value="DNA/RNA_pol_sf"/>
</dbReference>
<dbReference type="InterPro" id="IPR041577">
    <property type="entry name" value="RT_RNaseH_2"/>
</dbReference>
<gene>
    <name evidence="4" type="ORF">LSAT_V11C400157250</name>
</gene>
<protein>
    <submittedName>
        <fullName evidence="4">Uncharacterized protein</fullName>
    </submittedName>
</protein>
<comment type="caution">
    <text evidence="4">The sequence shown here is derived from an EMBL/GenBank/DDBJ whole genome shotgun (WGS) entry which is preliminary data.</text>
</comment>
<organism evidence="4 5">
    <name type="scientific">Lactuca sativa</name>
    <name type="common">Garden lettuce</name>
    <dbReference type="NCBI Taxonomy" id="4236"/>
    <lineage>
        <taxon>Eukaryota</taxon>
        <taxon>Viridiplantae</taxon>
        <taxon>Streptophyta</taxon>
        <taxon>Embryophyta</taxon>
        <taxon>Tracheophyta</taxon>
        <taxon>Spermatophyta</taxon>
        <taxon>Magnoliopsida</taxon>
        <taxon>eudicotyledons</taxon>
        <taxon>Gunneridae</taxon>
        <taxon>Pentapetalae</taxon>
        <taxon>asterids</taxon>
        <taxon>campanulids</taxon>
        <taxon>Asterales</taxon>
        <taxon>Asteraceae</taxon>
        <taxon>Cichorioideae</taxon>
        <taxon>Cichorieae</taxon>
        <taxon>Lactucinae</taxon>
        <taxon>Lactuca</taxon>
    </lineage>
</organism>
<dbReference type="Gene3D" id="3.30.70.270">
    <property type="match status" value="2"/>
</dbReference>
<feature type="domain" description="Integrase catalytic" evidence="3">
    <location>
        <begin position="795"/>
        <end position="954"/>
    </location>
</feature>
<dbReference type="Proteomes" id="UP000235145">
    <property type="component" value="Unassembled WGS sequence"/>
</dbReference>
<dbReference type="InterPro" id="IPR041588">
    <property type="entry name" value="Integrase_H2C2"/>
</dbReference>
<keyword evidence="5" id="KW-1185">Reference proteome</keyword>
<dbReference type="Gene3D" id="3.30.420.10">
    <property type="entry name" value="Ribonuclease H-like superfamily/Ribonuclease H"/>
    <property type="match status" value="2"/>
</dbReference>
<reference evidence="4 5" key="1">
    <citation type="journal article" date="2017" name="Nat. Commun.">
        <title>Genome assembly with in vitro proximity ligation data and whole-genome triplication in lettuce.</title>
        <authorList>
            <person name="Reyes-Chin-Wo S."/>
            <person name="Wang Z."/>
            <person name="Yang X."/>
            <person name="Kozik A."/>
            <person name="Arikit S."/>
            <person name="Song C."/>
            <person name="Xia L."/>
            <person name="Froenicke L."/>
            <person name="Lavelle D.O."/>
            <person name="Truco M.J."/>
            <person name="Xia R."/>
            <person name="Zhu S."/>
            <person name="Xu C."/>
            <person name="Xu H."/>
            <person name="Xu X."/>
            <person name="Cox K."/>
            <person name="Korf I."/>
            <person name="Meyers B.C."/>
            <person name="Michelmore R.W."/>
        </authorList>
    </citation>
    <scope>NUCLEOTIDE SEQUENCE [LARGE SCALE GENOMIC DNA]</scope>
    <source>
        <strain evidence="5">cv. Salinas</strain>
        <tissue evidence="4">Seedlings</tissue>
    </source>
</reference>
<dbReference type="CDD" id="cd01647">
    <property type="entry name" value="RT_LTR"/>
    <property type="match status" value="1"/>
</dbReference>
<proteinExistence type="predicted"/>
<dbReference type="Pfam" id="PF00665">
    <property type="entry name" value="rve"/>
    <property type="match status" value="1"/>
</dbReference>
<dbReference type="InterPro" id="IPR001584">
    <property type="entry name" value="Integrase_cat-core"/>
</dbReference>
<dbReference type="Pfam" id="PF17919">
    <property type="entry name" value="RT_RNaseH_2"/>
    <property type="match status" value="1"/>
</dbReference>
<evidence type="ECO:0000259" key="3">
    <source>
        <dbReference type="PROSITE" id="PS50994"/>
    </source>
</evidence>
<evidence type="ECO:0000259" key="2">
    <source>
        <dbReference type="PROSITE" id="PS50879"/>
    </source>
</evidence>
<dbReference type="GO" id="GO:0003676">
    <property type="term" value="F:nucleic acid binding"/>
    <property type="evidence" value="ECO:0007669"/>
    <property type="project" value="InterPro"/>
</dbReference>
<dbReference type="GO" id="GO:0015074">
    <property type="term" value="P:DNA integration"/>
    <property type="evidence" value="ECO:0007669"/>
    <property type="project" value="InterPro"/>
</dbReference>
<dbReference type="Pfam" id="PF17921">
    <property type="entry name" value="Integrase_H2C2"/>
    <property type="match status" value="1"/>
</dbReference>
<name>A0A9R1VRE9_LACSA</name>